<dbReference type="AlphaFoldDB" id="A0A7C9F513"/>
<dbReference type="Gene3D" id="2.40.50.1020">
    <property type="entry name" value="LytTr DNA-binding domain"/>
    <property type="match status" value="1"/>
</dbReference>
<evidence type="ECO:0000313" key="3">
    <source>
        <dbReference type="Proteomes" id="UP000479293"/>
    </source>
</evidence>
<evidence type="ECO:0000313" key="2">
    <source>
        <dbReference type="EMBL" id="MPR35665.1"/>
    </source>
</evidence>
<dbReference type="PANTHER" id="PTHR37299">
    <property type="entry name" value="TRANSCRIPTIONAL REGULATOR-RELATED"/>
    <property type="match status" value="1"/>
</dbReference>
<reference evidence="2 3" key="1">
    <citation type="submission" date="2019-10" db="EMBL/GenBank/DDBJ databases">
        <title>Draft Genome Sequence of Cytophagaceae sp. SJW1-29.</title>
        <authorList>
            <person name="Choi A."/>
        </authorList>
    </citation>
    <scope>NUCLEOTIDE SEQUENCE [LARGE SCALE GENOMIC DNA]</scope>
    <source>
        <strain evidence="2 3">SJW1-29</strain>
    </source>
</reference>
<dbReference type="PROSITE" id="PS50930">
    <property type="entry name" value="HTH_LYTTR"/>
    <property type="match status" value="1"/>
</dbReference>
<proteinExistence type="predicted"/>
<protein>
    <recommendedName>
        <fullName evidence="1">HTH LytTR-type domain-containing protein</fullName>
    </recommendedName>
</protein>
<keyword evidence="3" id="KW-1185">Reference proteome</keyword>
<sequence length="131" mass="15094">MEKNFTPPLLVLSLSTPTTSVPIGAYEYARPADILYCQGDRNYSHVHLTNGRRVIVSLTLSILEARLAHGKFLRANRSNLLNMHHIKSYDGLRITLINGITVEVARRRRREVRVSLRLFSEKFYLKKKRCA</sequence>
<comment type="caution">
    <text evidence="2">The sequence shown here is derived from an EMBL/GenBank/DDBJ whole genome shotgun (WGS) entry which is preliminary data.</text>
</comment>
<dbReference type="Proteomes" id="UP000479293">
    <property type="component" value="Unassembled WGS sequence"/>
</dbReference>
<dbReference type="Pfam" id="PF04397">
    <property type="entry name" value="LytTR"/>
    <property type="match status" value="1"/>
</dbReference>
<dbReference type="PANTHER" id="PTHR37299:SF1">
    <property type="entry name" value="STAGE 0 SPORULATION PROTEIN A HOMOLOG"/>
    <property type="match status" value="1"/>
</dbReference>
<organism evidence="2 3">
    <name type="scientific">Salmonirosea aquatica</name>
    <dbReference type="NCBI Taxonomy" id="2654236"/>
    <lineage>
        <taxon>Bacteria</taxon>
        <taxon>Pseudomonadati</taxon>
        <taxon>Bacteroidota</taxon>
        <taxon>Cytophagia</taxon>
        <taxon>Cytophagales</taxon>
        <taxon>Spirosomataceae</taxon>
        <taxon>Salmonirosea</taxon>
    </lineage>
</organism>
<dbReference type="SMART" id="SM00850">
    <property type="entry name" value="LytTR"/>
    <property type="match status" value="1"/>
</dbReference>
<dbReference type="InterPro" id="IPR046947">
    <property type="entry name" value="LytR-like"/>
</dbReference>
<feature type="domain" description="HTH LytTR-type" evidence="1">
    <location>
        <begin position="24"/>
        <end position="118"/>
    </location>
</feature>
<dbReference type="GO" id="GO:0000156">
    <property type="term" value="F:phosphorelay response regulator activity"/>
    <property type="evidence" value="ECO:0007669"/>
    <property type="project" value="InterPro"/>
</dbReference>
<accession>A0A7C9F513</accession>
<dbReference type="RefSeq" id="WP_152762921.1">
    <property type="nucleotide sequence ID" value="NZ_WHLY01000002.1"/>
</dbReference>
<gene>
    <name evidence="2" type="ORF">GBK04_20495</name>
</gene>
<dbReference type="InterPro" id="IPR007492">
    <property type="entry name" value="LytTR_DNA-bd_dom"/>
</dbReference>
<dbReference type="GO" id="GO:0003677">
    <property type="term" value="F:DNA binding"/>
    <property type="evidence" value="ECO:0007669"/>
    <property type="project" value="InterPro"/>
</dbReference>
<dbReference type="EMBL" id="WHLY01000002">
    <property type="protein sequence ID" value="MPR35665.1"/>
    <property type="molecule type" value="Genomic_DNA"/>
</dbReference>
<name>A0A7C9F513_9BACT</name>
<evidence type="ECO:0000259" key="1">
    <source>
        <dbReference type="PROSITE" id="PS50930"/>
    </source>
</evidence>